<keyword evidence="3" id="KW-1185">Reference proteome</keyword>
<keyword evidence="1" id="KW-0732">Signal</keyword>
<evidence type="ECO:0000313" key="3">
    <source>
        <dbReference type="Proteomes" id="UP001529338"/>
    </source>
</evidence>
<dbReference type="RefSeq" id="WP_289455203.1">
    <property type="nucleotide sequence ID" value="NZ_JAUCGQ010000001.1"/>
</dbReference>
<gene>
    <name evidence="2" type="ORF">QRT04_10650</name>
</gene>
<dbReference type="EMBL" id="JAUCGQ010000001">
    <property type="protein sequence ID" value="MDM7855389.1"/>
    <property type="molecule type" value="Genomic_DNA"/>
</dbReference>
<feature type="signal peptide" evidence="1">
    <location>
        <begin position="1"/>
        <end position="30"/>
    </location>
</feature>
<feature type="chain" id="PRO_5047492458" description="Lipoprotein" evidence="1">
    <location>
        <begin position="31"/>
        <end position="172"/>
    </location>
</feature>
<evidence type="ECO:0000256" key="1">
    <source>
        <dbReference type="SAM" id="SignalP"/>
    </source>
</evidence>
<sequence>MTSPRLRTRRSPRRVVVLAAGAAVAAAALAGCSATNPMTTEKPYSASDGVRAQIGDVRASNLILVSEAHGKPGVLTGALTNDGDTDTTVSITIGETAPTKVDVKSHQTVLLLGEDVEGQADVRTPAADTPPGGMTTVTLATPADGSYSLRVPVLDGTLDEYAALLPTATPSS</sequence>
<evidence type="ECO:0008006" key="4">
    <source>
        <dbReference type="Google" id="ProtNLM"/>
    </source>
</evidence>
<proteinExistence type="predicted"/>
<protein>
    <recommendedName>
        <fullName evidence="4">Lipoprotein</fullName>
    </recommendedName>
</protein>
<accession>A0ABT7SIJ7</accession>
<comment type="caution">
    <text evidence="2">The sequence shown here is derived from an EMBL/GenBank/DDBJ whole genome shotgun (WGS) entry which is preliminary data.</text>
</comment>
<dbReference type="Proteomes" id="UP001529338">
    <property type="component" value="Unassembled WGS sequence"/>
</dbReference>
<reference evidence="2 3" key="1">
    <citation type="submission" date="2023-06" db="EMBL/GenBank/DDBJ databases">
        <title>Cellulomonas sp. MW4 Whole genome sequence.</title>
        <authorList>
            <person name="Park S."/>
        </authorList>
    </citation>
    <scope>NUCLEOTIDE SEQUENCE [LARGE SCALE GENOMIC DNA]</scope>
    <source>
        <strain evidence="2 3">MW4</strain>
    </source>
</reference>
<dbReference type="PROSITE" id="PS51257">
    <property type="entry name" value="PROKAR_LIPOPROTEIN"/>
    <property type="match status" value="1"/>
</dbReference>
<evidence type="ECO:0000313" key="2">
    <source>
        <dbReference type="EMBL" id="MDM7855389.1"/>
    </source>
</evidence>
<name>A0ABT7SIJ7_9CELL</name>
<organism evidence="2 3">
    <name type="scientific">Cellulomonas alba</name>
    <dbReference type="NCBI Taxonomy" id="3053467"/>
    <lineage>
        <taxon>Bacteria</taxon>
        <taxon>Bacillati</taxon>
        <taxon>Actinomycetota</taxon>
        <taxon>Actinomycetes</taxon>
        <taxon>Micrococcales</taxon>
        <taxon>Cellulomonadaceae</taxon>
        <taxon>Cellulomonas</taxon>
    </lineage>
</organism>